<dbReference type="PANTHER" id="PTHR24252:SF7">
    <property type="entry name" value="HYALIN"/>
    <property type="match status" value="1"/>
</dbReference>
<feature type="transmembrane region" description="Helical" evidence="6">
    <location>
        <begin position="864"/>
        <end position="882"/>
    </location>
</feature>
<dbReference type="PROSITE" id="PS00134">
    <property type="entry name" value="TRYPSIN_HIS"/>
    <property type="match status" value="1"/>
</dbReference>
<dbReference type="Pfam" id="PF00089">
    <property type="entry name" value="Trypsin"/>
    <property type="match status" value="3"/>
</dbReference>
<evidence type="ECO:0000256" key="2">
    <source>
        <dbReference type="ARBA" id="ARBA00022801"/>
    </source>
</evidence>
<evidence type="ECO:0000256" key="3">
    <source>
        <dbReference type="ARBA" id="ARBA00022825"/>
    </source>
</evidence>
<proteinExistence type="predicted"/>
<protein>
    <submittedName>
        <fullName evidence="8">Polyserase-2</fullName>
    </submittedName>
</protein>
<dbReference type="EMBL" id="JAOPHQ010003148">
    <property type="protein sequence ID" value="KAK0144248.1"/>
    <property type="molecule type" value="Genomic_DNA"/>
</dbReference>
<feature type="domain" description="Peptidase S1" evidence="7">
    <location>
        <begin position="627"/>
        <end position="855"/>
    </location>
</feature>
<dbReference type="InterPro" id="IPR033116">
    <property type="entry name" value="TRYPSIN_SER"/>
</dbReference>
<evidence type="ECO:0000256" key="1">
    <source>
        <dbReference type="ARBA" id="ARBA00022670"/>
    </source>
</evidence>
<dbReference type="SUPFAM" id="SSF50494">
    <property type="entry name" value="Trypsin-like serine proteases"/>
    <property type="match status" value="3"/>
</dbReference>
<accession>A0AA47MPI9</accession>
<organism evidence="8 9">
    <name type="scientific">Merluccius polli</name>
    <name type="common">Benguela hake</name>
    <name type="synonym">Merluccius cadenati</name>
    <dbReference type="NCBI Taxonomy" id="89951"/>
    <lineage>
        <taxon>Eukaryota</taxon>
        <taxon>Metazoa</taxon>
        <taxon>Chordata</taxon>
        <taxon>Craniata</taxon>
        <taxon>Vertebrata</taxon>
        <taxon>Euteleostomi</taxon>
        <taxon>Actinopterygii</taxon>
        <taxon>Neopterygii</taxon>
        <taxon>Teleostei</taxon>
        <taxon>Neoteleostei</taxon>
        <taxon>Acanthomorphata</taxon>
        <taxon>Zeiogadaria</taxon>
        <taxon>Gadariae</taxon>
        <taxon>Gadiformes</taxon>
        <taxon>Gadoidei</taxon>
        <taxon>Merlucciidae</taxon>
        <taxon>Merluccius</taxon>
    </lineage>
</organism>
<keyword evidence="6" id="KW-1133">Transmembrane helix</keyword>
<evidence type="ECO:0000313" key="8">
    <source>
        <dbReference type="EMBL" id="KAK0144248.1"/>
    </source>
</evidence>
<dbReference type="FunFam" id="2.40.10.10:FF:000057">
    <property type="entry name" value="Zgc:100868"/>
    <property type="match status" value="1"/>
</dbReference>
<feature type="domain" description="Peptidase S1" evidence="7">
    <location>
        <begin position="277"/>
        <end position="319"/>
    </location>
</feature>
<dbReference type="PROSITE" id="PS50240">
    <property type="entry name" value="TRYPSIN_DOM"/>
    <property type="match status" value="3"/>
</dbReference>
<keyword evidence="6" id="KW-0812">Transmembrane</keyword>
<dbReference type="GO" id="GO:0004252">
    <property type="term" value="F:serine-type endopeptidase activity"/>
    <property type="evidence" value="ECO:0007669"/>
    <property type="project" value="InterPro"/>
</dbReference>
<keyword evidence="1 5" id="KW-0645">Protease</keyword>
<dbReference type="Proteomes" id="UP001174136">
    <property type="component" value="Unassembled WGS sequence"/>
</dbReference>
<dbReference type="AlphaFoldDB" id="A0AA47MPI9"/>
<dbReference type="InterPro" id="IPR018114">
    <property type="entry name" value="TRYPSIN_HIS"/>
</dbReference>
<keyword evidence="9" id="KW-1185">Reference proteome</keyword>
<evidence type="ECO:0000256" key="5">
    <source>
        <dbReference type="RuleBase" id="RU363034"/>
    </source>
</evidence>
<dbReference type="PANTHER" id="PTHR24252">
    <property type="entry name" value="ACROSIN-RELATED"/>
    <property type="match status" value="1"/>
</dbReference>
<dbReference type="InterPro" id="IPR001314">
    <property type="entry name" value="Peptidase_S1A"/>
</dbReference>
<evidence type="ECO:0000256" key="4">
    <source>
        <dbReference type="ARBA" id="ARBA00023157"/>
    </source>
</evidence>
<sequence length="885" mass="95897">MEDSGLLELIQLIYPGSTTAKHILDGGCFDKAIRAHLLIDTAIYQHIMKHAFTEEELGEIKTLMEKVADGKMGARYTDPVVVVFEQRFEEIFKRLAKGGRTPALWVQYHYMVDVIKIFIRTERLADHNGHLSCIVTRMLDIFAAAGHHQHAKGARLYCQLMKQLETLPAYKEIFKSFNAHGNHVVRYSSHDWSGTWCDICIEQTLMKAAKSEGGLSRGRMRNKAYSQLDAIKLKCSRECRLVCLRGTAAAEVHKSHCCSSFFEPFSVCGRPPLNTRIVGGEDAPLGSWPWQASLTSDGSHFCGGSLITNNFVLTAAHCFFPRGTAAAEVHKSHCCFSFFEPFSVCGRPPLNTRIVGGEDAPLGSWPWQASLTRNGGHFCGGSLINNNFVLTAAHCFFFSGTDVEGFAVVLGRQSQENSNPNEVSRNIAEIIIHPEYNPSSDDNENDNDICLLRLSSPVEFTSYIRPVCLAAQSSTIHAGTVSWVTGWGTINSGVPLPSPQNLQEVDVPVVGNRQCDCNYGEGTITDNMICAGLSTGGKDSCQGDSGGPLVSKQGNQWILIGVVSFGQGCAEAEFPGVYARVSPYNEWINSHVTDNQPGFVLFSSVGTDSDFSVTCDGLSPAPTAAPLTCGSAPLNSHGSGELVQSAGVWPWMASLQNNGSHICGGSLVAANAVLSDTACFTVPVTTSNWSVVLGRLKHSGTNVFEVTLGVKSIKFSNLTGDNVALLILSGPVMLSDYIQPLCQNGTVNFLNNSDCWLAGWGQGEGGEEETLQEFQTTVVDCGNASSSSDNFCTQAVTIRQGDTGGPLMCRSGSSWTQLAVLPIPVDTRIRTVKSSTLTTFVSSRRYLRLLEENLGTLPQNSATSFPMALSTLLLLPSFYLFFSLI</sequence>
<evidence type="ECO:0000313" key="9">
    <source>
        <dbReference type="Proteomes" id="UP001174136"/>
    </source>
</evidence>
<dbReference type="InterPro" id="IPR043504">
    <property type="entry name" value="Peptidase_S1_PA_chymotrypsin"/>
</dbReference>
<dbReference type="GO" id="GO:0006508">
    <property type="term" value="P:proteolysis"/>
    <property type="evidence" value="ECO:0007669"/>
    <property type="project" value="UniProtKB-KW"/>
</dbReference>
<dbReference type="PROSITE" id="PS00135">
    <property type="entry name" value="TRYPSIN_SER"/>
    <property type="match status" value="1"/>
</dbReference>
<keyword evidence="6" id="KW-0472">Membrane</keyword>
<dbReference type="CDD" id="cd00190">
    <property type="entry name" value="Tryp_SPc"/>
    <property type="match status" value="1"/>
</dbReference>
<dbReference type="InterPro" id="IPR009003">
    <property type="entry name" value="Peptidase_S1_PA"/>
</dbReference>
<dbReference type="SMART" id="SM00020">
    <property type="entry name" value="Tryp_SPc"/>
    <property type="match status" value="2"/>
</dbReference>
<dbReference type="InterPro" id="IPR001254">
    <property type="entry name" value="Trypsin_dom"/>
</dbReference>
<keyword evidence="3 5" id="KW-0720">Serine protease</keyword>
<feature type="domain" description="Peptidase S1" evidence="7">
    <location>
        <begin position="354"/>
        <end position="593"/>
    </location>
</feature>
<evidence type="ECO:0000256" key="6">
    <source>
        <dbReference type="SAM" id="Phobius"/>
    </source>
</evidence>
<reference evidence="8" key="1">
    <citation type="journal article" date="2023" name="Front. Mar. Sci.">
        <title>A new Merluccius polli reference genome to investigate the effects of global change in West African waters.</title>
        <authorList>
            <person name="Mateo J.L."/>
            <person name="Blanco-Fernandez C."/>
            <person name="Garcia-Vazquez E."/>
            <person name="Machado-Schiaffino G."/>
        </authorList>
    </citation>
    <scope>NUCLEOTIDE SEQUENCE</scope>
    <source>
        <strain evidence="8">C29</strain>
        <tissue evidence="8">Fin</tissue>
    </source>
</reference>
<keyword evidence="4" id="KW-1015">Disulfide bond</keyword>
<dbReference type="PRINTS" id="PR00722">
    <property type="entry name" value="CHYMOTRYPSIN"/>
</dbReference>
<dbReference type="Gene3D" id="2.40.10.10">
    <property type="entry name" value="Trypsin-like serine proteases"/>
    <property type="match status" value="3"/>
</dbReference>
<gene>
    <name evidence="8" type="primary">Prss36_1</name>
    <name evidence="8" type="ORF">N1851_017390</name>
</gene>
<comment type="caution">
    <text evidence="8">The sequence shown here is derived from an EMBL/GenBank/DDBJ whole genome shotgun (WGS) entry which is preliminary data.</text>
</comment>
<keyword evidence="2 5" id="KW-0378">Hydrolase</keyword>
<evidence type="ECO:0000259" key="7">
    <source>
        <dbReference type="PROSITE" id="PS50240"/>
    </source>
</evidence>
<name>A0AA47MPI9_MERPO</name>